<feature type="compositionally biased region" description="Polar residues" evidence="1">
    <location>
        <begin position="112"/>
        <end position="134"/>
    </location>
</feature>
<reference evidence="2" key="1">
    <citation type="journal article" date="2023" name="G3 (Bethesda)">
        <title>Whole genome assembly and annotation of the endangered Caribbean coral Acropora cervicornis.</title>
        <authorList>
            <person name="Selwyn J.D."/>
            <person name="Vollmer S.V."/>
        </authorList>
    </citation>
    <scope>NUCLEOTIDE SEQUENCE</scope>
    <source>
        <strain evidence="2">K2</strain>
    </source>
</reference>
<dbReference type="AlphaFoldDB" id="A0AAD9QI37"/>
<protein>
    <submittedName>
        <fullName evidence="2">Uncharacterized protein</fullName>
    </submittedName>
</protein>
<keyword evidence="3" id="KW-1185">Reference proteome</keyword>
<feature type="region of interest" description="Disordered" evidence="1">
    <location>
        <begin position="81"/>
        <end position="134"/>
    </location>
</feature>
<accession>A0AAD9QI37</accession>
<name>A0AAD9QI37_ACRCE</name>
<evidence type="ECO:0000313" key="2">
    <source>
        <dbReference type="EMBL" id="KAK2561336.1"/>
    </source>
</evidence>
<proteinExistence type="predicted"/>
<gene>
    <name evidence="2" type="ORF">P5673_015832</name>
</gene>
<evidence type="ECO:0000313" key="3">
    <source>
        <dbReference type="Proteomes" id="UP001249851"/>
    </source>
</evidence>
<sequence length="265" mass="28600">MGHFASVCRSGKLRKERVSRTRVKTIEQHEDNISDISAVTLDDSQLVTLKLVNSGSFFRFQPDTGAQCNVIPSRRNRRHLLKTGEPSTPEQGEDINPTLPASEENKPEKVDSPTTESRQSGRVRQAPSSVKSSRASISMQISIIVDENAGSKDSTEFSVESGNVVVTYGYQTGSTGYKSSRHGSASFLLSAITRTANDREQGKGLSLVGSPGCDEKAGKGTIKQFIESKEGGSSTYDGAVFSYGAVRSACSEISTKFKKDSFAKI</sequence>
<dbReference type="EMBL" id="JARQWQ010000033">
    <property type="protein sequence ID" value="KAK2561336.1"/>
    <property type="molecule type" value="Genomic_DNA"/>
</dbReference>
<dbReference type="Proteomes" id="UP001249851">
    <property type="component" value="Unassembled WGS sequence"/>
</dbReference>
<reference evidence="2" key="2">
    <citation type="journal article" date="2023" name="Science">
        <title>Genomic signatures of disease resistance in endangered staghorn corals.</title>
        <authorList>
            <person name="Vollmer S.V."/>
            <person name="Selwyn J.D."/>
            <person name="Despard B.A."/>
            <person name="Roesel C.L."/>
        </authorList>
    </citation>
    <scope>NUCLEOTIDE SEQUENCE</scope>
    <source>
        <strain evidence="2">K2</strain>
    </source>
</reference>
<comment type="caution">
    <text evidence="2">The sequence shown here is derived from an EMBL/GenBank/DDBJ whole genome shotgun (WGS) entry which is preliminary data.</text>
</comment>
<evidence type="ECO:0000256" key="1">
    <source>
        <dbReference type="SAM" id="MobiDB-lite"/>
    </source>
</evidence>
<organism evidence="2 3">
    <name type="scientific">Acropora cervicornis</name>
    <name type="common">Staghorn coral</name>
    <dbReference type="NCBI Taxonomy" id="6130"/>
    <lineage>
        <taxon>Eukaryota</taxon>
        <taxon>Metazoa</taxon>
        <taxon>Cnidaria</taxon>
        <taxon>Anthozoa</taxon>
        <taxon>Hexacorallia</taxon>
        <taxon>Scleractinia</taxon>
        <taxon>Astrocoeniina</taxon>
        <taxon>Acroporidae</taxon>
        <taxon>Acropora</taxon>
    </lineage>
</organism>